<dbReference type="PANTHER" id="PTHR23305">
    <property type="entry name" value="OBG GTPASE FAMILY"/>
    <property type="match status" value="1"/>
</dbReference>
<proteinExistence type="predicted"/>
<dbReference type="InterPro" id="IPR013029">
    <property type="entry name" value="YchF_C"/>
</dbReference>
<feature type="compositionally biased region" description="Basic and acidic residues" evidence="1">
    <location>
        <begin position="15"/>
        <end position="26"/>
    </location>
</feature>
<dbReference type="OrthoDB" id="424823at2759"/>
<dbReference type="Pfam" id="PF06071">
    <property type="entry name" value="YchF-GTPase_C"/>
    <property type="match status" value="1"/>
</dbReference>
<dbReference type="GO" id="GO:0005737">
    <property type="term" value="C:cytoplasm"/>
    <property type="evidence" value="ECO:0007669"/>
    <property type="project" value="TreeGrafter"/>
</dbReference>
<gene>
    <name evidence="3" type="ORF">POTOM_041314</name>
</gene>
<reference evidence="3" key="1">
    <citation type="journal article" date="2020" name="bioRxiv">
        <title>Hybrid origin of Populus tomentosa Carr. identified through genome sequencing and phylogenomic analysis.</title>
        <authorList>
            <person name="An X."/>
            <person name="Gao K."/>
            <person name="Chen Z."/>
            <person name="Li J."/>
            <person name="Yang X."/>
            <person name="Yang X."/>
            <person name="Zhou J."/>
            <person name="Guo T."/>
            <person name="Zhao T."/>
            <person name="Huang S."/>
            <person name="Miao D."/>
            <person name="Khan W.U."/>
            <person name="Rao P."/>
            <person name="Ye M."/>
            <person name="Lei B."/>
            <person name="Liao W."/>
            <person name="Wang J."/>
            <person name="Ji L."/>
            <person name="Li Y."/>
            <person name="Guo B."/>
            <person name="Mustafa N.S."/>
            <person name="Li S."/>
            <person name="Yun Q."/>
            <person name="Keller S.R."/>
            <person name="Mao J."/>
            <person name="Zhang R."/>
            <person name="Strauss S.H."/>
        </authorList>
    </citation>
    <scope>NUCLEOTIDE SEQUENCE</scope>
    <source>
        <strain evidence="3">GM15</strain>
        <tissue evidence="3">Leaf</tissue>
    </source>
</reference>
<dbReference type="GO" id="GO:0016887">
    <property type="term" value="F:ATP hydrolysis activity"/>
    <property type="evidence" value="ECO:0007669"/>
    <property type="project" value="TreeGrafter"/>
</dbReference>
<evidence type="ECO:0000259" key="2">
    <source>
        <dbReference type="Pfam" id="PF06071"/>
    </source>
</evidence>
<accession>A0A8X7YMD2</accession>
<keyword evidence="4" id="KW-1185">Reference proteome</keyword>
<feature type="domain" description="YchF C-terminal" evidence="2">
    <location>
        <begin position="149"/>
        <end position="192"/>
    </location>
</feature>
<evidence type="ECO:0000313" key="3">
    <source>
        <dbReference type="EMBL" id="KAG6755488.1"/>
    </source>
</evidence>
<evidence type="ECO:0000313" key="4">
    <source>
        <dbReference type="Proteomes" id="UP000886885"/>
    </source>
</evidence>
<evidence type="ECO:0000256" key="1">
    <source>
        <dbReference type="SAM" id="MobiDB-lite"/>
    </source>
</evidence>
<dbReference type="PANTHER" id="PTHR23305:SF18">
    <property type="entry name" value="OBG-TYPE G DOMAIN-CONTAINING PROTEIN"/>
    <property type="match status" value="1"/>
</dbReference>
<sequence>MQIEKRLEKLKKGKAKDSQSKLKEDAEKSAMERIRHALMDGKPARSVTLTDFEKDAVNHLCLLKKPVIYVENVAESDLADSEINPYVKEVMNLASEIQSGLVTISAQVWLNQSLQNCHLKNEVNFFNSLGDSESYLGNLSRATYSLLGLCTHFASGEKETKAWTILSGMTAPQAAGVIHSDFEKGFIRAETVGILIRSFDFPKDFCPCASPGLKTVLFPLRKFIYLHCLSVAVENSSRRRCNAVSFQRLTVIILNINTSCFFSNTIKLVNNLNTAQVKERF</sequence>
<dbReference type="AlphaFoldDB" id="A0A8X7YMD2"/>
<organism evidence="3 4">
    <name type="scientific">Populus tomentosa</name>
    <name type="common">Chinese white poplar</name>
    <dbReference type="NCBI Taxonomy" id="118781"/>
    <lineage>
        <taxon>Eukaryota</taxon>
        <taxon>Viridiplantae</taxon>
        <taxon>Streptophyta</taxon>
        <taxon>Embryophyta</taxon>
        <taxon>Tracheophyta</taxon>
        <taxon>Spermatophyta</taxon>
        <taxon>Magnoliopsida</taxon>
        <taxon>eudicotyledons</taxon>
        <taxon>Gunneridae</taxon>
        <taxon>Pentapetalae</taxon>
        <taxon>rosids</taxon>
        <taxon>fabids</taxon>
        <taxon>Malpighiales</taxon>
        <taxon>Salicaceae</taxon>
        <taxon>Saliceae</taxon>
        <taxon>Populus</taxon>
    </lineage>
</organism>
<protein>
    <recommendedName>
        <fullName evidence="2">YchF C-terminal domain-containing protein</fullName>
    </recommendedName>
</protein>
<feature type="region of interest" description="Disordered" evidence="1">
    <location>
        <begin position="1"/>
        <end position="26"/>
    </location>
</feature>
<dbReference type="EMBL" id="JAAWWB010000022">
    <property type="protein sequence ID" value="KAG6755488.1"/>
    <property type="molecule type" value="Genomic_DNA"/>
</dbReference>
<comment type="caution">
    <text evidence="3">The sequence shown here is derived from an EMBL/GenBank/DDBJ whole genome shotgun (WGS) entry which is preliminary data.</text>
</comment>
<name>A0A8X7YMD2_POPTO</name>
<dbReference type="Proteomes" id="UP000886885">
    <property type="component" value="Chromosome 11D"/>
</dbReference>